<evidence type="ECO:0000313" key="4">
    <source>
        <dbReference type="Proteomes" id="UP000325797"/>
    </source>
</evidence>
<dbReference type="EMBL" id="CP042582">
    <property type="protein sequence ID" value="QEX21429.1"/>
    <property type="molecule type" value="Genomic_DNA"/>
</dbReference>
<feature type="domain" description="EamA" evidence="2">
    <location>
        <begin position="151"/>
        <end position="280"/>
    </location>
</feature>
<gene>
    <name evidence="3" type="ORF">FRZ61_13540</name>
</gene>
<dbReference type="OrthoDB" id="8770617at2"/>
<feature type="transmembrane region" description="Helical" evidence="1">
    <location>
        <begin position="150"/>
        <end position="170"/>
    </location>
</feature>
<name>A0A5J6MVG4_9PROT</name>
<feature type="transmembrane region" description="Helical" evidence="1">
    <location>
        <begin position="267"/>
        <end position="287"/>
    </location>
</feature>
<dbReference type="PANTHER" id="PTHR22911">
    <property type="entry name" value="ACYL-MALONYL CONDENSING ENZYME-RELATED"/>
    <property type="match status" value="1"/>
</dbReference>
<evidence type="ECO:0000256" key="1">
    <source>
        <dbReference type="SAM" id="Phobius"/>
    </source>
</evidence>
<dbReference type="SUPFAM" id="SSF103481">
    <property type="entry name" value="Multidrug resistance efflux transporter EmrE"/>
    <property type="match status" value="2"/>
</dbReference>
<evidence type="ECO:0000259" key="2">
    <source>
        <dbReference type="Pfam" id="PF00892"/>
    </source>
</evidence>
<dbReference type="Proteomes" id="UP000325797">
    <property type="component" value="Chromosome"/>
</dbReference>
<keyword evidence="4" id="KW-1185">Reference proteome</keyword>
<keyword evidence="1" id="KW-1133">Transmembrane helix</keyword>
<feature type="transmembrane region" description="Helical" evidence="1">
    <location>
        <begin position="241"/>
        <end position="261"/>
    </location>
</feature>
<feature type="transmembrane region" description="Helical" evidence="1">
    <location>
        <begin position="95"/>
        <end position="112"/>
    </location>
</feature>
<dbReference type="AlphaFoldDB" id="A0A5J6MVG4"/>
<dbReference type="GO" id="GO:0016020">
    <property type="term" value="C:membrane"/>
    <property type="evidence" value="ECO:0007669"/>
    <property type="project" value="InterPro"/>
</dbReference>
<keyword evidence="1" id="KW-0472">Membrane</keyword>
<protein>
    <submittedName>
        <fullName evidence="3">Membrane protein</fullName>
    </submittedName>
</protein>
<dbReference type="RefSeq" id="WP_151115954.1">
    <property type="nucleotide sequence ID" value="NZ_CP042582.1"/>
</dbReference>
<evidence type="ECO:0000313" key="3">
    <source>
        <dbReference type="EMBL" id="QEX21429.1"/>
    </source>
</evidence>
<feature type="transmembrane region" description="Helical" evidence="1">
    <location>
        <begin position="213"/>
        <end position="234"/>
    </location>
</feature>
<feature type="domain" description="EamA" evidence="2">
    <location>
        <begin position="4"/>
        <end position="135"/>
    </location>
</feature>
<dbReference type="InterPro" id="IPR000620">
    <property type="entry name" value="EamA_dom"/>
</dbReference>
<feature type="transmembrane region" description="Helical" evidence="1">
    <location>
        <begin position="33"/>
        <end position="49"/>
    </location>
</feature>
<keyword evidence="1" id="KW-0812">Transmembrane</keyword>
<dbReference type="PANTHER" id="PTHR22911:SF137">
    <property type="entry name" value="SOLUTE CARRIER FAMILY 35 MEMBER G2-RELATED"/>
    <property type="match status" value="1"/>
</dbReference>
<sequence>MNPAFLALLGGAVFSGLTPMVVRWVEIDPAAAGFWRVALMLPMLWLWGARDARTAAAPMSARDRWLLLIGGAAYGADIAVWFWSIELTTAANAQLFAYCYPLWVALAGTLFLNQRLARMGWAAIGLGLVGAAFVIAGSGAGPALQDGSKLLGDGFAILAGLLYTVTMLAQGHVRSRVGTRRVLLWTTIAASAVLLPAGFISGRAVLPSSLTQWGVMGLLGLMTFAAQALVVYALGRLPVNLAGVAGSLSVAVAATSGWILLGETLENGQIIGVAIVLAAVPMAERAVRRRKETPKRTVSFLPVAEARERAAKG</sequence>
<feature type="transmembrane region" description="Helical" evidence="1">
    <location>
        <begin position="65"/>
        <end position="83"/>
    </location>
</feature>
<feature type="transmembrane region" description="Helical" evidence="1">
    <location>
        <begin position="119"/>
        <end position="144"/>
    </location>
</feature>
<dbReference type="InterPro" id="IPR037185">
    <property type="entry name" value="EmrE-like"/>
</dbReference>
<organism evidence="3 4">
    <name type="scientific">Hypericibacter adhaerens</name>
    <dbReference type="NCBI Taxonomy" id="2602016"/>
    <lineage>
        <taxon>Bacteria</taxon>
        <taxon>Pseudomonadati</taxon>
        <taxon>Pseudomonadota</taxon>
        <taxon>Alphaproteobacteria</taxon>
        <taxon>Rhodospirillales</taxon>
        <taxon>Dongiaceae</taxon>
        <taxon>Hypericibacter</taxon>
    </lineage>
</organism>
<dbReference type="Pfam" id="PF00892">
    <property type="entry name" value="EamA"/>
    <property type="match status" value="2"/>
</dbReference>
<accession>A0A5J6MVG4</accession>
<dbReference type="KEGG" id="hadh:FRZ61_13540"/>
<reference evidence="3 4" key="1">
    <citation type="submission" date="2019-08" db="EMBL/GenBank/DDBJ databases">
        <title>Hyperibacter terrae gen. nov., sp. nov. and Hyperibacter viscosus sp. nov., two new members in the family Rhodospirillaceae isolated from the rhizosphere of Hypericum perforatum.</title>
        <authorList>
            <person name="Noviana Z."/>
        </authorList>
    </citation>
    <scope>NUCLEOTIDE SEQUENCE [LARGE SCALE GENOMIC DNA]</scope>
    <source>
        <strain evidence="3 4">R5959</strain>
    </source>
</reference>
<feature type="transmembrane region" description="Helical" evidence="1">
    <location>
        <begin position="182"/>
        <end position="201"/>
    </location>
</feature>
<proteinExistence type="predicted"/>